<dbReference type="GeneID" id="5853750"/>
<keyword evidence="1" id="KW-0862">Zinc</keyword>
<protein>
    <recommendedName>
        <fullName evidence="7">C3H1-type domain-containing protein</fullName>
    </recommendedName>
</protein>
<dbReference type="RefSeq" id="XP_001729443.1">
    <property type="nucleotide sequence ID" value="XM_001729391.1"/>
</dbReference>
<evidence type="ECO:0000256" key="1">
    <source>
        <dbReference type="PROSITE-ProRule" id="PRU00723"/>
    </source>
</evidence>
<dbReference type="SMART" id="SM00356">
    <property type="entry name" value="ZnF_C3H1"/>
    <property type="match status" value="2"/>
</dbReference>
<feature type="domain" description="C3H1-type" evidence="3">
    <location>
        <begin position="344"/>
        <end position="365"/>
    </location>
</feature>
<dbReference type="Pfam" id="PF14608">
    <property type="entry name" value="zf-CCCH_2"/>
    <property type="match status" value="1"/>
</dbReference>
<feature type="zinc finger region" description="C3H1-type" evidence="1">
    <location>
        <begin position="344"/>
        <end position="365"/>
    </location>
</feature>
<keyword evidence="1" id="KW-0479">Metal-binding</keyword>
<dbReference type="Pfam" id="PF00642">
    <property type="entry name" value="zf-CCCH"/>
    <property type="match status" value="1"/>
</dbReference>
<feature type="domain" description="Smr" evidence="4">
    <location>
        <begin position="566"/>
        <end position="631"/>
    </location>
</feature>
<dbReference type="InParanoid" id="A8Q9G7"/>
<feature type="zinc finger region" description="C3H1-type" evidence="1">
    <location>
        <begin position="315"/>
        <end position="341"/>
    </location>
</feature>
<feature type="region of interest" description="Disordered" evidence="2">
    <location>
        <begin position="435"/>
        <end position="458"/>
    </location>
</feature>
<dbReference type="OrthoDB" id="3247158at2759"/>
<dbReference type="Gene3D" id="3.30.1370.110">
    <property type="match status" value="1"/>
</dbReference>
<dbReference type="VEuPathDB" id="FungiDB:MGL_3478"/>
<evidence type="ECO:0000259" key="3">
    <source>
        <dbReference type="PROSITE" id="PS50103"/>
    </source>
</evidence>
<comment type="caution">
    <text evidence="5">The sequence shown here is derived from an EMBL/GenBank/DDBJ whole genome shotgun (WGS) entry which is preliminary data.</text>
</comment>
<reference evidence="5 6" key="1">
    <citation type="journal article" date="2007" name="Proc. Natl. Acad. Sci. U.S.A.">
        <title>Dandruff-associated Malassezia genomes reveal convergent and divergent virulence traits shared with plant and human fungal pathogens.</title>
        <authorList>
            <person name="Xu J."/>
            <person name="Saunders C.W."/>
            <person name="Hu P."/>
            <person name="Grant R.A."/>
            <person name="Boekhout T."/>
            <person name="Kuramae E.E."/>
            <person name="Kronstad J.W."/>
            <person name="Deangelis Y.M."/>
            <person name="Reeder N.L."/>
            <person name="Johnstone K.R."/>
            <person name="Leland M."/>
            <person name="Fieno A.M."/>
            <person name="Begley W.M."/>
            <person name="Sun Y."/>
            <person name="Lacey M.P."/>
            <person name="Chaudhary T."/>
            <person name="Keough T."/>
            <person name="Chu L."/>
            <person name="Sears R."/>
            <person name="Yuan B."/>
            <person name="Dawson T.L.Jr."/>
        </authorList>
    </citation>
    <scope>NUCLEOTIDE SEQUENCE [LARGE SCALE GENOMIC DNA]</scope>
    <source>
        <strain evidence="6">ATCC MYA-4612 / CBS 7966</strain>
    </source>
</reference>
<dbReference type="GO" id="GO:0008270">
    <property type="term" value="F:zinc ion binding"/>
    <property type="evidence" value="ECO:0007669"/>
    <property type="project" value="UniProtKB-KW"/>
</dbReference>
<dbReference type="PANTHER" id="PTHR46651">
    <property type="entry name" value="POLYADENYLATE-BINDING PROTEIN-INTERACTING PROTEIN 7"/>
    <property type="match status" value="1"/>
</dbReference>
<evidence type="ECO:0000259" key="4">
    <source>
        <dbReference type="PROSITE" id="PS50828"/>
    </source>
</evidence>
<gene>
    <name evidence="5" type="ORF">MGL_3478</name>
</gene>
<dbReference type="SMART" id="SM00463">
    <property type="entry name" value="SMR"/>
    <property type="match status" value="1"/>
</dbReference>
<dbReference type="Proteomes" id="UP000008837">
    <property type="component" value="Unassembled WGS sequence"/>
</dbReference>
<dbReference type="InterPro" id="IPR002625">
    <property type="entry name" value="Smr_dom"/>
</dbReference>
<keyword evidence="6" id="KW-1185">Reference proteome</keyword>
<evidence type="ECO:0008006" key="7">
    <source>
        <dbReference type="Google" id="ProtNLM"/>
    </source>
</evidence>
<dbReference type="PROSITE" id="PS50103">
    <property type="entry name" value="ZF_C3H1"/>
    <property type="match status" value="2"/>
</dbReference>
<dbReference type="AlphaFoldDB" id="A8Q9G7"/>
<evidence type="ECO:0000313" key="6">
    <source>
        <dbReference type="Proteomes" id="UP000008837"/>
    </source>
</evidence>
<dbReference type="InterPro" id="IPR036063">
    <property type="entry name" value="Smr_dom_sf"/>
</dbReference>
<dbReference type="PANTHER" id="PTHR46651:SF1">
    <property type="entry name" value="SMALL MUTS RELATED FAMILY PROTEIN"/>
    <property type="match status" value="1"/>
</dbReference>
<dbReference type="SUPFAM" id="SSF160443">
    <property type="entry name" value="SMR domain-like"/>
    <property type="match status" value="1"/>
</dbReference>
<accession>A8Q9G7</accession>
<feature type="domain" description="C3H1-type" evidence="3">
    <location>
        <begin position="315"/>
        <end position="341"/>
    </location>
</feature>
<dbReference type="KEGG" id="mgl:MGL_3478"/>
<dbReference type="PROSITE" id="PS50828">
    <property type="entry name" value="SMR"/>
    <property type="match status" value="1"/>
</dbReference>
<keyword evidence="1" id="KW-0863">Zinc-finger</keyword>
<evidence type="ECO:0000313" key="5">
    <source>
        <dbReference type="EMBL" id="EDP42229.1"/>
    </source>
</evidence>
<name>A8Q9G7_MALGO</name>
<dbReference type="Gene3D" id="4.10.1000.10">
    <property type="entry name" value="Zinc finger, CCCH-type"/>
    <property type="match status" value="1"/>
</dbReference>
<proteinExistence type="predicted"/>
<dbReference type="EMBL" id="AAYY01000013">
    <property type="protein sequence ID" value="EDP42229.1"/>
    <property type="molecule type" value="Genomic_DNA"/>
</dbReference>
<organism evidence="5 6">
    <name type="scientific">Malassezia globosa (strain ATCC MYA-4612 / CBS 7966)</name>
    <name type="common">Dandruff-associated fungus</name>
    <dbReference type="NCBI Taxonomy" id="425265"/>
    <lineage>
        <taxon>Eukaryota</taxon>
        <taxon>Fungi</taxon>
        <taxon>Dikarya</taxon>
        <taxon>Basidiomycota</taxon>
        <taxon>Ustilaginomycotina</taxon>
        <taxon>Malasseziomycetes</taxon>
        <taxon>Malasseziales</taxon>
        <taxon>Malasseziaceae</taxon>
        <taxon>Malassezia</taxon>
    </lineage>
</organism>
<evidence type="ECO:0000256" key="2">
    <source>
        <dbReference type="SAM" id="MobiDB-lite"/>
    </source>
</evidence>
<sequence>MTTGEHVHVRAYLHALFGRHCDKATYQEAENALLAQLEESRDADDEACTALHDILRVQVDRVLHQRMSDSELDAAALALMLRHRDDTLAQSTPVSQVLSCSTPSSPCSSSLYTPASTAATSTATAATPQIHAHVPEFRPRGALPVAYAVPSSSAATAHPVVTTTDAVVAPELHDDDDDEFSPFARSGNGDATSNMMMYGPSAADIYAGVAAADAGLHPLDSPPDISTLSLQVEASAPMLTPLEVFCSVFLAHNQGLFINEADPAVRLEQTSRLIQHALECSHYDVSAALQVVKEAHEAGRDLMAMEPPTSSGIDDTTTRVCRFFLAGECRRSDCRFSHDLNKALCRFWLRGQCLNDPCYFLHDYDALSMLAQSLVIAPTPPAPFQDLEQEQEGAWIERPKLDASQTPWAVAAKHAPTKSTTSAISTAVAPTFSSTKQARAATAPRPVQSHRIPLRPPSLLPTLSTGSALAIDTGKIRAAQPKNQDAWKTTLAVLHARHERLRERLQVGAGGDAGGWGASAQASQERGARGLRGRWIGSALGLCLGVAKPQVAGSSLSMDERTEAVLDLHGLHVSEALDTCEQFLLALESEGFRGLAYVCVGAGKHSVRSRGKLAGSIRDFLIEWEYPYADYDGILACDPCTHK</sequence>
<dbReference type="InterPro" id="IPR000571">
    <property type="entry name" value="Znf_CCCH"/>
</dbReference>
<dbReference type="InterPro" id="IPR053242">
    <property type="entry name" value="PAM2-like_domain"/>
</dbReference>